<dbReference type="EMBL" id="SGXF01000007">
    <property type="protein sequence ID" value="RZS92739.1"/>
    <property type="molecule type" value="Genomic_DNA"/>
</dbReference>
<dbReference type="Proteomes" id="UP000292927">
    <property type="component" value="Unassembled WGS sequence"/>
</dbReference>
<accession>A0A4V2F5G5</accession>
<comment type="caution">
    <text evidence="1">The sequence shown here is derived from an EMBL/GenBank/DDBJ whole genome shotgun (WGS) entry which is preliminary data.</text>
</comment>
<proteinExistence type="predicted"/>
<dbReference type="AlphaFoldDB" id="A0A4V2F5G5"/>
<sequence>MIDDISQASEMFGALADVRSTVLSTWSRKYSKKI</sequence>
<name>A0A4V2F5G5_9FIRM</name>
<evidence type="ECO:0000313" key="2">
    <source>
        <dbReference type="Proteomes" id="UP000292927"/>
    </source>
</evidence>
<reference evidence="1 2" key="1">
    <citation type="submission" date="2019-02" db="EMBL/GenBank/DDBJ databases">
        <title>Genomic Encyclopedia of Type Strains, Phase IV (KMG-IV): sequencing the most valuable type-strain genomes for metagenomic binning, comparative biology and taxonomic classification.</title>
        <authorList>
            <person name="Goeker M."/>
        </authorList>
    </citation>
    <scope>NUCLEOTIDE SEQUENCE [LARGE SCALE GENOMIC DNA]</scope>
    <source>
        <strain evidence="1 2">DSM 29486</strain>
    </source>
</reference>
<protein>
    <submittedName>
        <fullName evidence="1">Uncharacterized protein</fullName>
    </submittedName>
</protein>
<organism evidence="1 2">
    <name type="scientific">Cuneatibacter caecimuris</name>
    <dbReference type="NCBI Taxonomy" id="1796618"/>
    <lineage>
        <taxon>Bacteria</taxon>
        <taxon>Bacillati</taxon>
        <taxon>Bacillota</taxon>
        <taxon>Clostridia</taxon>
        <taxon>Lachnospirales</taxon>
        <taxon>Lachnospiraceae</taxon>
        <taxon>Cuneatibacter</taxon>
    </lineage>
</organism>
<keyword evidence="2" id="KW-1185">Reference proteome</keyword>
<gene>
    <name evidence="1" type="ORF">EV209_2807</name>
</gene>
<evidence type="ECO:0000313" key="1">
    <source>
        <dbReference type="EMBL" id="RZS92739.1"/>
    </source>
</evidence>